<organism evidence="1 2">
    <name type="scientific">Lithospermum erythrorhizon</name>
    <name type="common">Purple gromwell</name>
    <name type="synonym">Lithospermum officinale var. erythrorhizon</name>
    <dbReference type="NCBI Taxonomy" id="34254"/>
    <lineage>
        <taxon>Eukaryota</taxon>
        <taxon>Viridiplantae</taxon>
        <taxon>Streptophyta</taxon>
        <taxon>Embryophyta</taxon>
        <taxon>Tracheophyta</taxon>
        <taxon>Spermatophyta</taxon>
        <taxon>Magnoliopsida</taxon>
        <taxon>eudicotyledons</taxon>
        <taxon>Gunneridae</taxon>
        <taxon>Pentapetalae</taxon>
        <taxon>asterids</taxon>
        <taxon>lamiids</taxon>
        <taxon>Boraginales</taxon>
        <taxon>Boraginaceae</taxon>
        <taxon>Boraginoideae</taxon>
        <taxon>Lithospermeae</taxon>
        <taxon>Lithospermum</taxon>
    </lineage>
</organism>
<protein>
    <recommendedName>
        <fullName evidence="3">Mitochondrial protein</fullName>
    </recommendedName>
</protein>
<gene>
    <name evidence="1" type="ORF">LIER_38492</name>
</gene>
<reference evidence="1 2" key="1">
    <citation type="submission" date="2024-01" db="EMBL/GenBank/DDBJ databases">
        <title>The complete chloroplast genome sequence of Lithospermum erythrorhizon: insights into the phylogenetic relationship among Boraginaceae species and the maternal lineages of purple gromwells.</title>
        <authorList>
            <person name="Okada T."/>
            <person name="Watanabe K."/>
        </authorList>
    </citation>
    <scope>NUCLEOTIDE SEQUENCE [LARGE SCALE GENOMIC DNA]</scope>
</reference>
<dbReference type="PANTHER" id="PTHR11439">
    <property type="entry name" value="GAG-POL-RELATED RETROTRANSPOSON"/>
    <property type="match status" value="1"/>
</dbReference>
<dbReference type="Proteomes" id="UP001454036">
    <property type="component" value="Unassembled WGS sequence"/>
</dbReference>
<sequence>MEAEFEIRMVSELKYFFGFQINQMEDNIFISQAKYAKNIMKKFGLETVKSKRIPFATLVKVTKDKDGKSLDISAYRRTIGSLLYLTRSRPAIAHFVGDYAIFQADPKESHLNLVKRILKTALGLYVIDK</sequence>
<name>A0AAV3Q338_LITER</name>
<comment type="caution">
    <text evidence="1">The sequence shown here is derived from an EMBL/GenBank/DDBJ whole genome shotgun (WGS) entry which is preliminary data.</text>
</comment>
<evidence type="ECO:0000313" key="1">
    <source>
        <dbReference type="EMBL" id="GAA0157651.1"/>
    </source>
</evidence>
<dbReference type="EMBL" id="BAABME010019575">
    <property type="protein sequence ID" value="GAA0157651.1"/>
    <property type="molecule type" value="Genomic_DNA"/>
</dbReference>
<evidence type="ECO:0008006" key="3">
    <source>
        <dbReference type="Google" id="ProtNLM"/>
    </source>
</evidence>
<keyword evidence="2" id="KW-1185">Reference proteome</keyword>
<evidence type="ECO:0000313" key="2">
    <source>
        <dbReference type="Proteomes" id="UP001454036"/>
    </source>
</evidence>
<dbReference type="AlphaFoldDB" id="A0AAV3Q338"/>
<dbReference type="PANTHER" id="PTHR11439:SF486">
    <property type="entry name" value="RLK (RECEPTOR-LIKE KINASE) PROTEIN, PUTATIVE-RELATED"/>
    <property type="match status" value="1"/>
</dbReference>
<proteinExistence type="predicted"/>
<accession>A0AAV3Q338</accession>